<dbReference type="Pfam" id="PF09384">
    <property type="entry name" value="UTP15_C"/>
    <property type="match status" value="1"/>
</dbReference>
<reference evidence="9" key="1">
    <citation type="submission" date="2016-04" db="EMBL/GenBank/DDBJ databases">
        <title>Comparative genomics of biotechnologically important yeasts.</title>
        <authorList>
            <consortium name="DOE Joint Genome Institute"/>
            <person name="Riley R."/>
            <person name="Haridas S."/>
            <person name="Wolfe K.H."/>
            <person name="Lopes M.R."/>
            <person name="Hittinger C.T."/>
            <person name="Goker M."/>
            <person name="Salamov A."/>
            <person name="Wisecaver J."/>
            <person name="Long T.M."/>
            <person name="Aerts A.L."/>
            <person name="Barry K."/>
            <person name="Choi C."/>
            <person name="Clum A."/>
            <person name="Coughlan A.Y."/>
            <person name="Deshpande S."/>
            <person name="Douglass A.P."/>
            <person name="Hanson S.J."/>
            <person name="Klenk H.-P."/>
            <person name="Labutti K."/>
            <person name="Lapidus A."/>
            <person name="Lindquist E."/>
            <person name="Lipzen A."/>
            <person name="Meier-Kolthoff J.P."/>
            <person name="Ohm R.A."/>
            <person name="Otillar R.P."/>
            <person name="Pangilinan J."/>
            <person name="Peng Y."/>
            <person name="Rokas A."/>
            <person name="Rosa C.A."/>
            <person name="Scheuner C."/>
            <person name="Sibirny A.A."/>
            <person name="Slot J.C."/>
            <person name="Stielow J.B."/>
            <person name="Sun H."/>
            <person name="Kurtzman C.P."/>
            <person name="Blackwell M."/>
            <person name="Grigoriev I.V."/>
            <person name="Jeffries T.W."/>
        </authorList>
    </citation>
    <scope>NUCLEOTIDE SEQUENCE [LARGE SCALE GENOMIC DNA]</scope>
    <source>
        <strain evidence="9">NRRL YB-2248</strain>
    </source>
</reference>
<keyword evidence="4" id="KW-0677">Repeat</keyword>
<dbReference type="OrthoDB" id="431715at2759"/>
<keyword evidence="9" id="KW-1185">Reference proteome</keyword>
<sequence length="498" mass="56243">MSSVLERPTHVRNPTLPAQTTPEQRYWRGFTNSQLVKEHNSVTHINFDPNSPHDFAVTSSTRVQIFSSKTRKVIKTFSRFKDTVYSGEFRHDGKLLVAGDASGLVQIFDAIHPRTLLVSIKPSTHPSHVTKFHPLNQTQLLTCSDDRNARLYDISQTDKPLITFGDHEDYIRTGCFIPGSSNLIVTGCYDNYIRLFDSRIGSSVPILKFNQLDPVEDLLSLNPTNLVSCGGNSIKTWDLTAGKLMNTFNNFSKTVTCLNNAGERGLLAGSIDGHVKVFDTSTINWDVKFGWKFGSGVLSCGVSPNHKHLVVGLNSGLLTIRTRKTLPKVKQNEKTIKTTSFSKMLRGSEYHGESEHRILNDDSNKNNKKLKQFEKDLNNFKWSEALDHALISGMSKELTITCLEELKKRGKIRIALLNRDESNLEPLLTWCFKSIDDSRNVNIISDYLSCVLEMYAELIERQPILEELIWGLQKKINNEIIKCQEAQKINGMLELLSV</sequence>
<dbReference type="GO" id="GO:0045943">
    <property type="term" value="P:positive regulation of transcription by RNA polymerase I"/>
    <property type="evidence" value="ECO:0007669"/>
    <property type="project" value="TreeGrafter"/>
</dbReference>
<proteinExistence type="predicted"/>
<comment type="subcellular location">
    <subcellularLocation>
        <location evidence="1">Nucleus</location>
        <location evidence="1">Nucleolus</location>
    </subcellularLocation>
</comment>
<dbReference type="InterPro" id="IPR001680">
    <property type="entry name" value="WD40_rpt"/>
</dbReference>
<keyword evidence="2" id="KW-0698">rRNA processing</keyword>
<dbReference type="AlphaFoldDB" id="A0A1E4SW74"/>
<dbReference type="SUPFAM" id="SSF50978">
    <property type="entry name" value="WD40 repeat-like"/>
    <property type="match status" value="1"/>
</dbReference>
<dbReference type="EMBL" id="KV453861">
    <property type="protein sequence ID" value="ODV83753.1"/>
    <property type="molecule type" value="Genomic_DNA"/>
</dbReference>
<feature type="region of interest" description="Disordered" evidence="6">
    <location>
        <begin position="1"/>
        <end position="21"/>
    </location>
</feature>
<dbReference type="Proteomes" id="UP000094801">
    <property type="component" value="Unassembled WGS sequence"/>
</dbReference>
<dbReference type="SMART" id="SM00320">
    <property type="entry name" value="WD40"/>
    <property type="match status" value="7"/>
</dbReference>
<dbReference type="Pfam" id="PF00400">
    <property type="entry name" value="WD40"/>
    <property type="match status" value="3"/>
</dbReference>
<evidence type="ECO:0000256" key="4">
    <source>
        <dbReference type="ARBA" id="ARBA00022737"/>
    </source>
</evidence>
<keyword evidence="3" id="KW-0853">WD repeat</keyword>
<keyword evidence="5" id="KW-0539">Nucleus</keyword>
<dbReference type="GO" id="GO:0005730">
    <property type="term" value="C:nucleolus"/>
    <property type="evidence" value="ECO:0007669"/>
    <property type="project" value="UniProtKB-SubCell"/>
</dbReference>
<feature type="domain" description="U3 small nucleolar RNA-associated protein 15 C-terminal" evidence="7">
    <location>
        <begin position="350"/>
        <end position="496"/>
    </location>
</feature>
<evidence type="ECO:0000259" key="7">
    <source>
        <dbReference type="Pfam" id="PF09384"/>
    </source>
</evidence>
<dbReference type="PANTHER" id="PTHR19924:SF26">
    <property type="entry name" value="U3 SMALL NUCLEOLAR RNA-ASSOCIATED PROTEIN 15 HOMOLOG"/>
    <property type="match status" value="1"/>
</dbReference>
<dbReference type="Gene3D" id="2.130.10.10">
    <property type="entry name" value="YVTN repeat-like/Quinoprotein amine dehydrogenase"/>
    <property type="match status" value="2"/>
</dbReference>
<dbReference type="GO" id="GO:0006364">
    <property type="term" value="P:rRNA processing"/>
    <property type="evidence" value="ECO:0007669"/>
    <property type="project" value="UniProtKB-KW"/>
</dbReference>
<evidence type="ECO:0000256" key="6">
    <source>
        <dbReference type="SAM" id="MobiDB-lite"/>
    </source>
</evidence>
<evidence type="ECO:0000313" key="8">
    <source>
        <dbReference type="EMBL" id="ODV83753.1"/>
    </source>
</evidence>
<evidence type="ECO:0000313" key="9">
    <source>
        <dbReference type="Proteomes" id="UP000094801"/>
    </source>
</evidence>
<accession>A0A1E4SW74</accession>
<name>A0A1E4SW74_9ASCO</name>
<dbReference type="FunFam" id="2.130.10.10:FF:000551">
    <property type="entry name" value="UTP15p Nucleolar protein"/>
    <property type="match status" value="1"/>
</dbReference>
<evidence type="ECO:0000256" key="5">
    <source>
        <dbReference type="ARBA" id="ARBA00023242"/>
    </source>
</evidence>
<gene>
    <name evidence="8" type="ORF">CANARDRAFT_177454</name>
</gene>
<dbReference type="STRING" id="983967.A0A1E4SW74"/>
<dbReference type="InterPro" id="IPR018983">
    <property type="entry name" value="U3_snoRNA-assocProt_15_C"/>
</dbReference>
<dbReference type="InterPro" id="IPR015943">
    <property type="entry name" value="WD40/YVTN_repeat-like_dom_sf"/>
</dbReference>
<organism evidence="8 9">
    <name type="scientific">[Candida] arabinofermentans NRRL YB-2248</name>
    <dbReference type="NCBI Taxonomy" id="983967"/>
    <lineage>
        <taxon>Eukaryota</taxon>
        <taxon>Fungi</taxon>
        <taxon>Dikarya</taxon>
        <taxon>Ascomycota</taxon>
        <taxon>Saccharomycotina</taxon>
        <taxon>Pichiomycetes</taxon>
        <taxon>Pichiales</taxon>
        <taxon>Pichiaceae</taxon>
        <taxon>Ogataea</taxon>
        <taxon>Ogataea/Candida clade</taxon>
    </lineage>
</organism>
<dbReference type="InterPro" id="IPR036322">
    <property type="entry name" value="WD40_repeat_dom_sf"/>
</dbReference>
<dbReference type="PANTHER" id="PTHR19924">
    <property type="entry name" value="UTP15 U3 SMALL NUCLEOLAR RNA-ASSOCIATED PROTEIN 15 FAMILY MEMBER"/>
    <property type="match status" value="1"/>
</dbReference>
<evidence type="ECO:0000256" key="1">
    <source>
        <dbReference type="ARBA" id="ARBA00004604"/>
    </source>
</evidence>
<evidence type="ECO:0000256" key="3">
    <source>
        <dbReference type="ARBA" id="ARBA00022574"/>
    </source>
</evidence>
<evidence type="ECO:0000256" key="2">
    <source>
        <dbReference type="ARBA" id="ARBA00022552"/>
    </source>
</evidence>
<protein>
    <recommendedName>
        <fullName evidence="7">U3 small nucleolar RNA-associated protein 15 C-terminal domain-containing protein</fullName>
    </recommendedName>
</protein>